<gene>
    <name evidence="9" type="ORF">SAMN05216203_1204</name>
</gene>
<keyword evidence="10" id="KW-1185">Reference proteome</keyword>
<name>A0A1I6HFU7_9GAMM</name>
<evidence type="ECO:0000256" key="3">
    <source>
        <dbReference type="ARBA" id="ARBA00022475"/>
    </source>
</evidence>
<dbReference type="PANTHER" id="PTHR11040:SF211">
    <property type="entry name" value="ZINC TRANSPORTER ZIP11"/>
    <property type="match status" value="1"/>
</dbReference>
<sequence length="262" mass="27586">MLSEMNTVWLGSLASLLAGMGTGLGALGVFLVRRLPGWLEDALLSGAAGVMLAASFFSLLLPGIHYGEALTGHTWSAALIVIAGLLMGAGTLFYLHQRLPHEHFGQQGREGPDAAHIRRIWLFIIAIALHNFPEGMAVGVGFAGENVGNGVALAIGIGLQNIPEGLAVAVSLLAIHNTRTQAFLVAFLTGLVEPIGGLFGSGMVWLAEPLMPWTLGFAAGAMLFIISSEIIPETHRYPNKTIATFSLLAGFVIMMFLDATLG</sequence>
<feature type="transmembrane region" description="Helical" evidence="8">
    <location>
        <begin position="12"/>
        <end position="32"/>
    </location>
</feature>
<evidence type="ECO:0000256" key="2">
    <source>
        <dbReference type="ARBA" id="ARBA00006939"/>
    </source>
</evidence>
<organism evidence="9 10">
    <name type="scientific">Marinobacter daqiaonensis</name>
    <dbReference type="NCBI Taxonomy" id="650891"/>
    <lineage>
        <taxon>Bacteria</taxon>
        <taxon>Pseudomonadati</taxon>
        <taxon>Pseudomonadota</taxon>
        <taxon>Gammaproteobacteria</taxon>
        <taxon>Pseudomonadales</taxon>
        <taxon>Marinobacteraceae</taxon>
        <taxon>Marinobacter</taxon>
    </lineage>
</organism>
<comment type="similarity">
    <text evidence="2">Belongs to the ZIP transporter (TC 2.A.5) family.</text>
</comment>
<dbReference type="AlphaFoldDB" id="A0A1I6HFU7"/>
<dbReference type="PANTHER" id="PTHR11040">
    <property type="entry name" value="ZINC/IRON TRANSPORTER"/>
    <property type="match status" value="1"/>
</dbReference>
<comment type="subcellular location">
    <subcellularLocation>
        <location evidence="1">Cell membrane</location>
        <topology evidence="1">Multi-pass membrane protein</topology>
    </subcellularLocation>
</comment>
<keyword evidence="4 8" id="KW-0812">Transmembrane</keyword>
<feature type="transmembrane region" description="Helical" evidence="8">
    <location>
        <begin position="243"/>
        <end position="261"/>
    </location>
</feature>
<feature type="transmembrane region" description="Helical" evidence="8">
    <location>
        <begin position="213"/>
        <end position="231"/>
    </location>
</feature>
<dbReference type="InterPro" id="IPR003689">
    <property type="entry name" value="ZIP"/>
</dbReference>
<dbReference type="GO" id="GO:0005385">
    <property type="term" value="F:zinc ion transmembrane transporter activity"/>
    <property type="evidence" value="ECO:0007669"/>
    <property type="project" value="TreeGrafter"/>
</dbReference>
<proteinExistence type="inferred from homology"/>
<feature type="transmembrane region" description="Helical" evidence="8">
    <location>
        <begin position="116"/>
        <end position="132"/>
    </location>
</feature>
<keyword evidence="3" id="KW-1003">Cell membrane</keyword>
<keyword evidence="5" id="KW-0862">Zinc</keyword>
<evidence type="ECO:0000256" key="8">
    <source>
        <dbReference type="SAM" id="Phobius"/>
    </source>
</evidence>
<dbReference type="Pfam" id="PF02535">
    <property type="entry name" value="Zip"/>
    <property type="match status" value="1"/>
</dbReference>
<dbReference type="RefSeq" id="WP_092009773.1">
    <property type="nucleotide sequence ID" value="NZ_FOYW01000001.1"/>
</dbReference>
<evidence type="ECO:0000256" key="6">
    <source>
        <dbReference type="ARBA" id="ARBA00022989"/>
    </source>
</evidence>
<evidence type="ECO:0000313" key="9">
    <source>
        <dbReference type="EMBL" id="SFR53329.1"/>
    </source>
</evidence>
<evidence type="ECO:0000256" key="5">
    <source>
        <dbReference type="ARBA" id="ARBA00022833"/>
    </source>
</evidence>
<keyword evidence="6 8" id="KW-1133">Transmembrane helix</keyword>
<accession>A0A1I6HFU7</accession>
<dbReference type="Proteomes" id="UP000198644">
    <property type="component" value="Unassembled WGS sequence"/>
</dbReference>
<reference evidence="9 10" key="1">
    <citation type="submission" date="2016-10" db="EMBL/GenBank/DDBJ databases">
        <authorList>
            <person name="de Groot N.N."/>
        </authorList>
    </citation>
    <scope>NUCLEOTIDE SEQUENCE [LARGE SCALE GENOMIC DNA]</scope>
    <source>
        <strain evidence="9 10">CGMCC 1.9167</strain>
    </source>
</reference>
<evidence type="ECO:0000313" key="10">
    <source>
        <dbReference type="Proteomes" id="UP000198644"/>
    </source>
</evidence>
<protein>
    <submittedName>
        <fullName evidence="9">Zinc transporter, ZIP family</fullName>
    </submittedName>
</protein>
<feature type="transmembrane region" description="Helical" evidence="8">
    <location>
        <begin position="76"/>
        <end position="95"/>
    </location>
</feature>
<dbReference type="GO" id="GO:0005886">
    <property type="term" value="C:plasma membrane"/>
    <property type="evidence" value="ECO:0007669"/>
    <property type="project" value="UniProtKB-SubCell"/>
</dbReference>
<evidence type="ECO:0000256" key="7">
    <source>
        <dbReference type="ARBA" id="ARBA00023136"/>
    </source>
</evidence>
<keyword evidence="7 8" id="KW-0472">Membrane</keyword>
<dbReference type="OrthoDB" id="9787346at2"/>
<dbReference type="STRING" id="650891.SAMN05216203_1204"/>
<feature type="transmembrane region" description="Helical" evidence="8">
    <location>
        <begin position="182"/>
        <end position="207"/>
    </location>
</feature>
<dbReference type="EMBL" id="FOYW01000001">
    <property type="protein sequence ID" value="SFR53329.1"/>
    <property type="molecule type" value="Genomic_DNA"/>
</dbReference>
<evidence type="ECO:0000256" key="4">
    <source>
        <dbReference type="ARBA" id="ARBA00022692"/>
    </source>
</evidence>
<feature type="transmembrane region" description="Helical" evidence="8">
    <location>
        <begin position="152"/>
        <end position="175"/>
    </location>
</feature>
<feature type="transmembrane region" description="Helical" evidence="8">
    <location>
        <begin position="44"/>
        <end position="64"/>
    </location>
</feature>
<evidence type="ECO:0000256" key="1">
    <source>
        <dbReference type="ARBA" id="ARBA00004651"/>
    </source>
</evidence>